<accession>A0ABW4B8L6</accession>
<evidence type="ECO:0000313" key="1">
    <source>
        <dbReference type="EMBL" id="MFD1384985.1"/>
    </source>
</evidence>
<name>A0ABW4B8L6_9GAMM</name>
<dbReference type="Gene3D" id="1.25.10.10">
    <property type="entry name" value="Leucine-rich Repeat Variant"/>
    <property type="match status" value="1"/>
</dbReference>
<keyword evidence="2" id="KW-1185">Reference proteome</keyword>
<dbReference type="InterPro" id="IPR016024">
    <property type="entry name" value="ARM-type_fold"/>
</dbReference>
<sequence>MVLKKASAMSLENAPEHPYDGKGLREWLETLESQDPAARRLAARELKEFSVAAPALINALAREPNVRVKGAILVSLQYIGGARVFEGLVPFLRSEDVGLRNGIIEILQGMPEEVSKHISSLLHDDDSDVRIFAIDILQTLAHPDTPLWLMDVIKNDEHVNVVATAIDRLIEVGNPEHLPAIEQVKVRFPNEPYISFIVDLALQRLKGG</sequence>
<dbReference type="Pfam" id="PF13646">
    <property type="entry name" value="HEAT_2"/>
    <property type="match status" value="2"/>
</dbReference>
<dbReference type="RefSeq" id="WP_377369718.1">
    <property type="nucleotide sequence ID" value="NZ_JBHTMN010000018.1"/>
</dbReference>
<organism evidence="1 2">
    <name type="scientific">Rhodanobacter aciditrophus</name>
    <dbReference type="NCBI Taxonomy" id="1623218"/>
    <lineage>
        <taxon>Bacteria</taxon>
        <taxon>Pseudomonadati</taxon>
        <taxon>Pseudomonadota</taxon>
        <taxon>Gammaproteobacteria</taxon>
        <taxon>Lysobacterales</taxon>
        <taxon>Rhodanobacteraceae</taxon>
        <taxon>Rhodanobacter</taxon>
    </lineage>
</organism>
<evidence type="ECO:0000313" key="2">
    <source>
        <dbReference type="Proteomes" id="UP001597059"/>
    </source>
</evidence>
<gene>
    <name evidence="1" type="ORF">ACFQ45_16580</name>
</gene>
<proteinExistence type="predicted"/>
<reference evidence="2" key="1">
    <citation type="journal article" date="2019" name="Int. J. Syst. Evol. Microbiol.">
        <title>The Global Catalogue of Microorganisms (GCM) 10K type strain sequencing project: providing services to taxonomists for standard genome sequencing and annotation.</title>
        <authorList>
            <consortium name="The Broad Institute Genomics Platform"/>
            <consortium name="The Broad Institute Genome Sequencing Center for Infectious Disease"/>
            <person name="Wu L."/>
            <person name="Ma J."/>
        </authorList>
    </citation>
    <scope>NUCLEOTIDE SEQUENCE [LARGE SCALE GENOMIC DNA]</scope>
    <source>
        <strain evidence="2">JCM 30774</strain>
    </source>
</reference>
<protein>
    <submittedName>
        <fullName evidence="1">HEAT repeat domain-containing protein</fullName>
    </submittedName>
</protein>
<comment type="caution">
    <text evidence="1">The sequence shown here is derived from an EMBL/GenBank/DDBJ whole genome shotgun (WGS) entry which is preliminary data.</text>
</comment>
<dbReference type="Proteomes" id="UP001597059">
    <property type="component" value="Unassembled WGS sequence"/>
</dbReference>
<dbReference type="InterPro" id="IPR011989">
    <property type="entry name" value="ARM-like"/>
</dbReference>
<dbReference type="EMBL" id="JBHTMN010000018">
    <property type="protein sequence ID" value="MFD1384985.1"/>
    <property type="molecule type" value="Genomic_DNA"/>
</dbReference>
<dbReference type="SUPFAM" id="SSF48371">
    <property type="entry name" value="ARM repeat"/>
    <property type="match status" value="1"/>
</dbReference>